<dbReference type="AlphaFoldDB" id="A0A354YUW5"/>
<dbReference type="InterPro" id="IPR023404">
    <property type="entry name" value="rSAM_horseshoe"/>
</dbReference>
<dbReference type="SUPFAM" id="SSF102114">
    <property type="entry name" value="Radical SAM enzymes"/>
    <property type="match status" value="1"/>
</dbReference>
<keyword evidence="5" id="KW-0949">S-adenosyl-L-methionine</keyword>
<dbReference type="EMBL" id="DNZF01000072">
    <property type="protein sequence ID" value="HBK52974.1"/>
    <property type="molecule type" value="Genomic_DNA"/>
</dbReference>
<dbReference type="Pfam" id="PF04055">
    <property type="entry name" value="Radical_SAM"/>
    <property type="match status" value="1"/>
</dbReference>
<dbReference type="PROSITE" id="PS50926">
    <property type="entry name" value="TRAM"/>
    <property type="match status" value="1"/>
</dbReference>
<dbReference type="EC" id="2.8.4.3" evidence="9"/>
<evidence type="ECO:0000256" key="6">
    <source>
        <dbReference type="ARBA" id="ARBA00022723"/>
    </source>
</evidence>
<feature type="non-terminal residue" evidence="12">
    <location>
        <position position="1"/>
    </location>
</feature>
<keyword evidence="3" id="KW-0004">4Fe-4S</keyword>
<evidence type="ECO:0000256" key="8">
    <source>
        <dbReference type="ARBA" id="ARBA00023014"/>
    </source>
</evidence>
<evidence type="ECO:0000259" key="11">
    <source>
        <dbReference type="PROSITE" id="PS51918"/>
    </source>
</evidence>
<proteinExistence type="predicted"/>
<evidence type="ECO:0000259" key="10">
    <source>
        <dbReference type="PROSITE" id="PS50926"/>
    </source>
</evidence>
<dbReference type="InterPro" id="IPR006638">
    <property type="entry name" value="Elp3/MiaA/NifB-like_rSAM"/>
</dbReference>
<dbReference type="InterPro" id="IPR058240">
    <property type="entry name" value="rSAM_sf"/>
</dbReference>
<dbReference type="PANTHER" id="PTHR43020">
    <property type="entry name" value="CDK5 REGULATORY SUBUNIT-ASSOCIATED PROTEIN 1"/>
    <property type="match status" value="1"/>
</dbReference>
<keyword evidence="4 12" id="KW-0808">Transferase</keyword>
<keyword evidence="6" id="KW-0479">Metal-binding</keyword>
<dbReference type="GO" id="GO:0051539">
    <property type="term" value="F:4 iron, 4 sulfur cluster binding"/>
    <property type="evidence" value="ECO:0007669"/>
    <property type="project" value="UniProtKB-KW"/>
</dbReference>
<keyword evidence="7" id="KW-0408">Iron</keyword>
<protein>
    <recommendedName>
        <fullName evidence="9">tRNA-2-methylthio-N(6)-dimethylallyladenosine synthase</fullName>
        <ecNumber evidence="9">2.8.4.3</ecNumber>
    </recommendedName>
</protein>
<sequence length="247" mass="28370">KEVTLLGQNVNSYGCGLEEKMEFADLLYRANSVAGIERIRFTTSHPKDVSDRLLQAIAECEKLCEHIHAPLQAGSNRILQRMNRNYSREHYLKLVERMRHYVPGVSITSDLIVGFPGETEEDFLETLDMVERVRFDAAFTFMYSQRSGTRAAEFAEQIPLEEKKQHLERLNRLQYQIATEINQELQGSIQEVLVEGPSKTNPQKLTSRTRSNRIVIFSGEKDLIGRLINVKITEAKTFSLFGEIFNE</sequence>
<dbReference type="Gene3D" id="3.80.30.20">
    <property type="entry name" value="tm_1862 like domain"/>
    <property type="match status" value="1"/>
</dbReference>
<dbReference type="InterPro" id="IPR002792">
    <property type="entry name" value="TRAM_dom"/>
</dbReference>
<name>A0A354YUW5_9FIRM</name>
<dbReference type="GO" id="GO:0046872">
    <property type="term" value="F:metal ion binding"/>
    <property type="evidence" value="ECO:0007669"/>
    <property type="project" value="UniProtKB-KW"/>
</dbReference>
<dbReference type="InterPro" id="IPR005839">
    <property type="entry name" value="Methylthiotransferase"/>
</dbReference>
<keyword evidence="8" id="KW-0411">Iron-sulfur</keyword>
<organism evidence="12 13">
    <name type="scientific">Syntrophomonas wolfei</name>
    <dbReference type="NCBI Taxonomy" id="863"/>
    <lineage>
        <taxon>Bacteria</taxon>
        <taxon>Bacillati</taxon>
        <taxon>Bacillota</taxon>
        <taxon>Clostridia</taxon>
        <taxon>Eubacteriales</taxon>
        <taxon>Syntrophomonadaceae</taxon>
        <taxon>Syntrophomonas</taxon>
    </lineage>
</organism>
<gene>
    <name evidence="12" type="ORF">DDZ44_03425</name>
</gene>
<evidence type="ECO:0000256" key="7">
    <source>
        <dbReference type="ARBA" id="ARBA00023004"/>
    </source>
</evidence>
<dbReference type="SMART" id="SM00729">
    <property type="entry name" value="Elp3"/>
    <property type="match status" value="1"/>
</dbReference>
<dbReference type="GO" id="GO:0005829">
    <property type="term" value="C:cytosol"/>
    <property type="evidence" value="ECO:0007669"/>
    <property type="project" value="TreeGrafter"/>
</dbReference>
<dbReference type="InterPro" id="IPR007197">
    <property type="entry name" value="rSAM"/>
</dbReference>
<evidence type="ECO:0000256" key="3">
    <source>
        <dbReference type="ARBA" id="ARBA00022485"/>
    </source>
</evidence>
<dbReference type="PROSITE" id="PS51918">
    <property type="entry name" value="RADICAL_SAM"/>
    <property type="match status" value="1"/>
</dbReference>
<evidence type="ECO:0000313" key="13">
    <source>
        <dbReference type="Proteomes" id="UP000263273"/>
    </source>
</evidence>
<feature type="domain" description="Radical SAM core" evidence="11">
    <location>
        <begin position="1"/>
        <end position="180"/>
    </location>
</feature>
<dbReference type="Pfam" id="PF01938">
    <property type="entry name" value="TRAM"/>
    <property type="match status" value="1"/>
</dbReference>
<comment type="function">
    <text evidence="2">Catalyzes the methylthiolation of N6-(dimethylallyl)adenosine (i(6)A), leading to the formation of 2-methylthio-N6-(dimethylallyl)adenosine (ms(2)i(6)A) at position 37 in tRNAs that read codons beginning with uridine.</text>
</comment>
<comment type="cofactor">
    <cofactor evidence="1">
        <name>[4Fe-4S] cluster</name>
        <dbReference type="ChEBI" id="CHEBI:49883"/>
    </cofactor>
</comment>
<feature type="domain" description="TRAM" evidence="10">
    <location>
        <begin position="183"/>
        <end position="246"/>
    </location>
</feature>
<reference evidence="12 13" key="1">
    <citation type="journal article" date="2018" name="Nat. Biotechnol.">
        <title>A standardized bacterial taxonomy based on genome phylogeny substantially revises the tree of life.</title>
        <authorList>
            <person name="Parks D.H."/>
            <person name="Chuvochina M."/>
            <person name="Waite D.W."/>
            <person name="Rinke C."/>
            <person name="Skarshewski A."/>
            <person name="Chaumeil P.A."/>
            <person name="Hugenholtz P."/>
        </authorList>
    </citation>
    <scope>NUCLEOTIDE SEQUENCE [LARGE SCALE GENOMIC DNA]</scope>
    <source>
        <strain evidence="12">UBA10948</strain>
    </source>
</reference>
<dbReference type="PANTHER" id="PTHR43020:SF2">
    <property type="entry name" value="MITOCHONDRIAL TRNA METHYLTHIOTRANSFERASE CDK5RAP1"/>
    <property type="match status" value="1"/>
</dbReference>
<evidence type="ECO:0000256" key="2">
    <source>
        <dbReference type="ARBA" id="ARBA00003234"/>
    </source>
</evidence>
<dbReference type="NCBIfam" id="TIGR00089">
    <property type="entry name" value="MiaB/RimO family radical SAM methylthiotransferase"/>
    <property type="match status" value="1"/>
</dbReference>
<dbReference type="GO" id="GO:0035597">
    <property type="term" value="F:tRNA-2-methylthio-N(6)-dimethylallyladenosine(37) synthase activity"/>
    <property type="evidence" value="ECO:0007669"/>
    <property type="project" value="UniProtKB-EC"/>
</dbReference>
<evidence type="ECO:0000256" key="9">
    <source>
        <dbReference type="ARBA" id="ARBA00033765"/>
    </source>
</evidence>
<comment type="caution">
    <text evidence="12">The sequence shown here is derived from an EMBL/GenBank/DDBJ whole genome shotgun (WGS) entry which is preliminary data.</text>
</comment>
<evidence type="ECO:0000313" key="12">
    <source>
        <dbReference type="EMBL" id="HBK52974.1"/>
    </source>
</evidence>
<evidence type="ECO:0000256" key="4">
    <source>
        <dbReference type="ARBA" id="ARBA00022679"/>
    </source>
</evidence>
<dbReference type="STRING" id="378794.GCA_001570625_01145"/>
<accession>A0A354YUW5</accession>
<dbReference type="Proteomes" id="UP000263273">
    <property type="component" value="Unassembled WGS sequence"/>
</dbReference>
<evidence type="ECO:0000256" key="5">
    <source>
        <dbReference type="ARBA" id="ARBA00022691"/>
    </source>
</evidence>
<evidence type="ECO:0000256" key="1">
    <source>
        <dbReference type="ARBA" id="ARBA00001966"/>
    </source>
</evidence>